<proteinExistence type="inferred from homology"/>
<dbReference type="Gene3D" id="3.40.50.720">
    <property type="entry name" value="NAD(P)-binding Rossmann-like Domain"/>
    <property type="match status" value="1"/>
</dbReference>
<evidence type="ECO:0000313" key="4">
    <source>
        <dbReference type="EMBL" id="MES0874436.1"/>
    </source>
</evidence>
<name>A0ABV2AC91_9GAMM</name>
<organism evidence="4 5">
    <name type="scientific">Sinimarinibacterium thermocellulolyticum</name>
    <dbReference type="NCBI Taxonomy" id="3170016"/>
    <lineage>
        <taxon>Bacteria</taxon>
        <taxon>Pseudomonadati</taxon>
        <taxon>Pseudomonadota</taxon>
        <taxon>Gammaproteobacteria</taxon>
        <taxon>Nevskiales</taxon>
        <taxon>Nevskiaceae</taxon>
        <taxon>Sinimarinibacterium</taxon>
    </lineage>
</organism>
<dbReference type="PRINTS" id="PR00081">
    <property type="entry name" value="GDHRDH"/>
</dbReference>
<dbReference type="SUPFAM" id="SSF51735">
    <property type="entry name" value="NAD(P)-binding Rossmann-fold domains"/>
    <property type="match status" value="1"/>
</dbReference>
<dbReference type="Proteomes" id="UP001465331">
    <property type="component" value="Unassembled WGS sequence"/>
</dbReference>
<dbReference type="InterPro" id="IPR020904">
    <property type="entry name" value="Sc_DH/Rdtase_CS"/>
</dbReference>
<dbReference type="InterPro" id="IPR036291">
    <property type="entry name" value="NAD(P)-bd_dom_sf"/>
</dbReference>
<keyword evidence="2 4" id="KW-0560">Oxidoreductase</keyword>
<dbReference type="RefSeq" id="WP_352889623.1">
    <property type="nucleotide sequence ID" value="NZ_JBEPIJ010000011.1"/>
</dbReference>
<accession>A0ABV2AC91</accession>
<dbReference type="PRINTS" id="PR00080">
    <property type="entry name" value="SDRFAMILY"/>
</dbReference>
<gene>
    <name evidence="4" type="primary">phbB</name>
    <name evidence="4" type="ORF">ABSH63_10535</name>
</gene>
<evidence type="ECO:0000256" key="2">
    <source>
        <dbReference type="ARBA" id="ARBA00023002"/>
    </source>
</evidence>
<dbReference type="Pfam" id="PF13561">
    <property type="entry name" value="adh_short_C2"/>
    <property type="match status" value="1"/>
</dbReference>
<dbReference type="InterPro" id="IPR011283">
    <property type="entry name" value="Acetoacetyl-CoA_reductase"/>
</dbReference>
<feature type="domain" description="Ketoreductase" evidence="3">
    <location>
        <begin position="11"/>
        <end position="192"/>
    </location>
</feature>
<comment type="similarity">
    <text evidence="1">Belongs to the short-chain dehydrogenases/reductases (SDR) family.</text>
</comment>
<dbReference type="NCBIfam" id="NF009464">
    <property type="entry name" value="PRK12824.1"/>
    <property type="match status" value="1"/>
</dbReference>
<dbReference type="InterPro" id="IPR057326">
    <property type="entry name" value="KR_dom"/>
</dbReference>
<dbReference type="EC" id="1.1.1.36" evidence="4"/>
<dbReference type="InterPro" id="IPR050259">
    <property type="entry name" value="SDR"/>
</dbReference>
<dbReference type="EMBL" id="JBEPIJ010000011">
    <property type="protein sequence ID" value="MES0874436.1"/>
    <property type="molecule type" value="Genomic_DNA"/>
</dbReference>
<comment type="caution">
    <text evidence="4">The sequence shown here is derived from an EMBL/GenBank/DDBJ whole genome shotgun (WGS) entry which is preliminary data.</text>
</comment>
<dbReference type="PANTHER" id="PTHR42879:SF2">
    <property type="entry name" value="3-OXOACYL-[ACYL-CARRIER-PROTEIN] REDUCTASE FABG"/>
    <property type="match status" value="1"/>
</dbReference>
<evidence type="ECO:0000313" key="5">
    <source>
        <dbReference type="Proteomes" id="UP001465331"/>
    </source>
</evidence>
<dbReference type="NCBIfam" id="NF009466">
    <property type="entry name" value="PRK12826.1-2"/>
    <property type="match status" value="1"/>
</dbReference>
<reference evidence="4 5" key="1">
    <citation type="submission" date="2024-06" db="EMBL/GenBank/DDBJ databases">
        <authorList>
            <person name="Li Z."/>
            <person name="Jiang Y."/>
        </authorList>
    </citation>
    <scope>NUCLEOTIDE SEQUENCE [LARGE SCALE GENOMIC DNA]</scope>
    <source>
        <strain evidence="4 5">HSW-8</strain>
    </source>
</reference>
<dbReference type="PROSITE" id="PS00061">
    <property type="entry name" value="ADH_SHORT"/>
    <property type="match status" value="1"/>
</dbReference>
<dbReference type="SMART" id="SM00822">
    <property type="entry name" value="PKS_KR"/>
    <property type="match status" value="1"/>
</dbReference>
<dbReference type="GO" id="GO:0018454">
    <property type="term" value="F:acetoacetyl-CoA reductase activity"/>
    <property type="evidence" value="ECO:0007669"/>
    <property type="project" value="UniProtKB-EC"/>
</dbReference>
<dbReference type="PANTHER" id="PTHR42879">
    <property type="entry name" value="3-OXOACYL-(ACYL-CARRIER-PROTEIN) REDUCTASE"/>
    <property type="match status" value="1"/>
</dbReference>
<protein>
    <submittedName>
        <fullName evidence="4">Acetoacetyl-CoA reductase</fullName>
        <ecNumber evidence="4">1.1.1.36</ecNumber>
    </submittedName>
</protein>
<keyword evidence="5" id="KW-1185">Reference proteome</keyword>
<dbReference type="NCBIfam" id="TIGR01829">
    <property type="entry name" value="AcAcCoA_reduct"/>
    <property type="match status" value="1"/>
</dbReference>
<evidence type="ECO:0000256" key="1">
    <source>
        <dbReference type="ARBA" id="ARBA00006484"/>
    </source>
</evidence>
<sequence length="255" mass="26430">MTQTPPPAAPRTAIVTGGTGAIGSAICRALAAAGLEIVAIGHPAEGARIPAWRQDLSASGVDVAVELADLADAEAAAAAMQRACARLKAVDVLVNAAGITRDARFVKMTPEQWRAVLSSNLDSVFFCTRAVFADMCVRGFGRIVNIASVNGQKGQFGQANYAAAKAGMHGLTMSLALEGARHGVTVNTVSPGYVRTPMTAAIKPEVLQRIVAQIPLGRMAEPEEIARVVAFLCARESAYITGANLPVNGGLYMSA</sequence>
<evidence type="ECO:0000259" key="3">
    <source>
        <dbReference type="SMART" id="SM00822"/>
    </source>
</evidence>
<dbReference type="InterPro" id="IPR002347">
    <property type="entry name" value="SDR_fam"/>
</dbReference>